<dbReference type="EMBL" id="BSYO01000001">
    <property type="protein sequence ID" value="GMG98747.1"/>
    <property type="molecule type" value="Genomic_DNA"/>
</dbReference>
<dbReference type="AlphaFoldDB" id="A0AAD3P5J7"/>
<evidence type="ECO:0000256" key="1">
    <source>
        <dbReference type="SAM" id="MobiDB-lite"/>
    </source>
</evidence>
<name>A0AAD3P5J7_NEPGR</name>
<sequence>MIGVELNICFHLAITASSVLEEASDGEIDRPISRGASSVGLQLRKCFLKQVQNYEEWRIDLNGGEVGSALYRKRHSRLEVCSQNGLKQDAESPGRGPQNLRHMDLKGMMRGPLRPNL</sequence>
<evidence type="ECO:0000313" key="2">
    <source>
        <dbReference type="EMBL" id="GMG98747.1"/>
    </source>
</evidence>
<accession>A0AAD3P5J7</accession>
<reference evidence="2" key="1">
    <citation type="submission" date="2023-05" db="EMBL/GenBank/DDBJ databases">
        <title>Nepenthes gracilis genome sequencing.</title>
        <authorList>
            <person name="Fukushima K."/>
        </authorList>
    </citation>
    <scope>NUCLEOTIDE SEQUENCE</scope>
    <source>
        <strain evidence="2">SING2019-196</strain>
    </source>
</reference>
<protein>
    <submittedName>
        <fullName evidence="2">Uncharacterized protein</fullName>
    </submittedName>
</protein>
<comment type="caution">
    <text evidence="2">The sequence shown here is derived from an EMBL/GenBank/DDBJ whole genome shotgun (WGS) entry which is preliminary data.</text>
</comment>
<dbReference type="Proteomes" id="UP001279734">
    <property type="component" value="Unassembled WGS sequence"/>
</dbReference>
<keyword evidence="3" id="KW-1185">Reference proteome</keyword>
<evidence type="ECO:0000313" key="3">
    <source>
        <dbReference type="Proteomes" id="UP001279734"/>
    </source>
</evidence>
<gene>
    <name evidence="2" type="ORF">Nepgr_000587</name>
</gene>
<proteinExistence type="predicted"/>
<organism evidence="2 3">
    <name type="scientific">Nepenthes gracilis</name>
    <name type="common">Slender pitcher plant</name>
    <dbReference type="NCBI Taxonomy" id="150966"/>
    <lineage>
        <taxon>Eukaryota</taxon>
        <taxon>Viridiplantae</taxon>
        <taxon>Streptophyta</taxon>
        <taxon>Embryophyta</taxon>
        <taxon>Tracheophyta</taxon>
        <taxon>Spermatophyta</taxon>
        <taxon>Magnoliopsida</taxon>
        <taxon>eudicotyledons</taxon>
        <taxon>Gunneridae</taxon>
        <taxon>Pentapetalae</taxon>
        <taxon>Caryophyllales</taxon>
        <taxon>Nepenthaceae</taxon>
        <taxon>Nepenthes</taxon>
    </lineage>
</organism>
<feature type="region of interest" description="Disordered" evidence="1">
    <location>
        <begin position="82"/>
        <end position="117"/>
    </location>
</feature>